<proteinExistence type="predicted"/>
<gene>
    <name evidence="2" type="ORF">Taro_008684</name>
</gene>
<organism evidence="2 3">
    <name type="scientific">Colocasia esculenta</name>
    <name type="common">Wild taro</name>
    <name type="synonym">Arum esculentum</name>
    <dbReference type="NCBI Taxonomy" id="4460"/>
    <lineage>
        <taxon>Eukaryota</taxon>
        <taxon>Viridiplantae</taxon>
        <taxon>Streptophyta</taxon>
        <taxon>Embryophyta</taxon>
        <taxon>Tracheophyta</taxon>
        <taxon>Spermatophyta</taxon>
        <taxon>Magnoliopsida</taxon>
        <taxon>Liliopsida</taxon>
        <taxon>Araceae</taxon>
        <taxon>Aroideae</taxon>
        <taxon>Colocasieae</taxon>
        <taxon>Colocasia</taxon>
    </lineage>
</organism>
<protein>
    <recommendedName>
        <fullName evidence="4">Secreted protein</fullName>
    </recommendedName>
</protein>
<dbReference type="AlphaFoldDB" id="A0A843TY99"/>
<accession>A0A843TY99</accession>
<evidence type="ECO:0000313" key="2">
    <source>
        <dbReference type="EMBL" id="MQL76301.1"/>
    </source>
</evidence>
<keyword evidence="3" id="KW-1185">Reference proteome</keyword>
<reference evidence="2" key="1">
    <citation type="submission" date="2017-07" db="EMBL/GenBank/DDBJ databases">
        <title>Taro Niue Genome Assembly and Annotation.</title>
        <authorList>
            <person name="Atibalentja N."/>
            <person name="Keating K."/>
            <person name="Fields C.J."/>
        </authorList>
    </citation>
    <scope>NUCLEOTIDE SEQUENCE</scope>
    <source>
        <strain evidence="2">Niue_2</strain>
        <tissue evidence="2">Leaf</tissue>
    </source>
</reference>
<evidence type="ECO:0008006" key="4">
    <source>
        <dbReference type="Google" id="ProtNLM"/>
    </source>
</evidence>
<dbReference type="Proteomes" id="UP000652761">
    <property type="component" value="Unassembled WGS sequence"/>
</dbReference>
<evidence type="ECO:0000256" key="1">
    <source>
        <dbReference type="SAM" id="SignalP"/>
    </source>
</evidence>
<name>A0A843TY99_COLES</name>
<sequence length="101" mass="11384">MVPRPFFVLVVLVLRWCRLVHAGDVFVLLVARRRWSFLHESPNESALLVDPCGGHDEQSYGVSDRVVLPYRASCSFSSALPFVGETSQQWQGAHRAEETGR</sequence>
<dbReference type="EMBL" id="NMUH01000290">
    <property type="protein sequence ID" value="MQL76301.1"/>
    <property type="molecule type" value="Genomic_DNA"/>
</dbReference>
<comment type="caution">
    <text evidence="2">The sequence shown here is derived from an EMBL/GenBank/DDBJ whole genome shotgun (WGS) entry which is preliminary data.</text>
</comment>
<feature type="signal peptide" evidence="1">
    <location>
        <begin position="1"/>
        <end position="22"/>
    </location>
</feature>
<keyword evidence="1" id="KW-0732">Signal</keyword>
<evidence type="ECO:0000313" key="3">
    <source>
        <dbReference type="Proteomes" id="UP000652761"/>
    </source>
</evidence>
<feature type="chain" id="PRO_5032347614" description="Secreted protein" evidence="1">
    <location>
        <begin position="23"/>
        <end position="101"/>
    </location>
</feature>